<feature type="compositionally biased region" description="Polar residues" evidence="1">
    <location>
        <begin position="37"/>
        <end position="59"/>
    </location>
</feature>
<dbReference type="AlphaFoldDB" id="A0A0H5RER2"/>
<protein>
    <submittedName>
        <fullName evidence="3">Uncharacterized protein</fullName>
    </submittedName>
</protein>
<feature type="transmembrane region" description="Helical" evidence="2">
    <location>
        <begin position="75"/>
        <end position="97"/>
    </location>
</feature>
<feature type="non-terminal residue" evidence="3">
    <location>
        <position position="1"/>
    </location>
</feature>
<evidence type="ECO:0000256" key="1">
    <source>
        <dbReference type="SAM" id="MobiDB-lite"/>
    </source>
</evidence>
<feature type="region of interest" description="Disordered" evidence="1">
    <location>
        <begin position="1"/>
        <end position="65"/>
    </location>
</feature>
<keyword evidence="2" id="KW-0472">Membrane</keyword>
<sequence>LDQLEMSSCAPTSPELPHQEQIFDDRSLVIPDPEPDQYQQQSECDSISLSSQNDSTTALPAQENHPVKKTKSTSWFWPIVLINVCSFSLVVVAAFTIHFTVHRPASSSVSANSSTTHYGDEHQHDTDFVECRT</sequence>
<feature type="compositionally biased region" description="Basic and acidic residues" evidence="1">
    <location>
        <begin position="17"/>
        <end position="27"/>
    </location>
</feature>
<evidence type="ECO:0000256" key="2">
    <source>
        <dbReference type="SAM" id="Phobius"/>
    </source>
</evidence>
<feature type="compositionally biased region" description="Polar residues" evidence="1">
    <location>
        <begin position="1"/>
        <end position="11"/>
    </location>
</feature>
<organism evidence="3">
    <name type="scientific">Spongospora subterranea</name>
    <dbReference type="NCBI Taxonomy" id="70186"/>
    <lineage>
        <taxon>Eukaryota</taxon>
        <taxon>Sar</taxon>
        <taxon>Rhizaria</taxon>
        <taxon>Endomyxa</taxon>
        <taxon>Phytomyxea</taxon>
        <taxon>Plasmodiophorida</taxon>
        <taxon>Plasmodiophoridae</taxon>
        <taxon>Spongospora</taxon>
    </lineage>
</organism>
<keyword evidence="2" id="KW-0812">Transmembrane</keyword>
<feature type="region of interest" description="Disordered" evidence="1">
    <location>
        <begin position="110"/>
        <end position="133"/>
    </location>
</feature>
<keyword evidence="2" id="KW-1133">Transmembrane helix</keyword>
<proteinExistence type="predicted"/>
<dbReference type="EMBL" id="HACM01012081">
    <property type="protein sequence ID" value="CRZ12523.1"/>
    <property type="molecule type" value="Transcribed_RNA"/>
</dbReference>
<evidence type="ECO:0000313" key="3">
    <source>
        <dbReference type="EMBL" id="CRZ12523.1"/>
    </source>
</evidence>
<name>A0A0H5RER2_9EUKA</name>
<accession>A0A0H5RER2</accession>
<reference evidence="3" key="1">
    <citation type="submission" date="2015-04" db="EMBL/GenBank/DDBJ databases">
        <title>The genome sequence of the plant pathogenic Rhizarian Plasmodiophora brassicae reveals insights in its biotrophic life cycle and the origin of chitin synthesis.</title>
        <authorList>
            <person name="Schwelm A."/>
            <person name="Fogelqvist J."/>
            <person name="Knaust A."/>
            <person name="Julke S."/>
            <person name="Lilja T."/>
            <person name="Dhandapani V."/>
            <person name="Bonilla-Rosso G."/>
            <person name="Karlsson M."/>
            <person name="Shevchenko A."/>
            <person name="Choi S.R."/>
            <person name="Kim H.G."/>
            <person name="Park J.Y."/>
            <person name="Lim Y.P."/>
            <person name="Ludwig-Muller J."/>
            <person name="Dixelius C."/>
        </authorList>
    </citation>
    <scope>NUCLEOTIDE SEQUENCE</scope>
    <source>
        <tissue evidence="3">Potato root galls</tissue>
    </source>
</reference>
<feature type="compositionally biased region" description="Basic and acidic residues" evidence="1">
    <location>
        <begin position="118"/>
        <end position="133"/>
    </location>
</feature>